<name>A0A9D7F996_9RHOO</name>
<dbReference type="SUPFAM" id="SSF55729">
    <property type="entry name" value="Acyl-CoA N-acyltransferases (Nat)"/>
    <property type="match status" value="1"/>
</dbReference>
<gene>
    <name evidence="2" type="ORF">IPJ48_15710</name>
</gene>
<proteinExistence type="predicted"/>
<comment type="caution">
    <text evidence="2">The sequence shown here is derived from an EMBL/GenBank/DDBJ whole genome shotgun (WGS) entry which is preliminary data.</text>
</comment>
<evidence type="ECO:0000259" key="1">
    <source>
        <dbReference type="PROSITE" id="PS51186"/>
    </source>
</evidence>
<protein>
    <submittedName>
        <fullName evidence="2">GNAT family N-acetyltransferase</fullName>
    </submittedName>
</protein>
<sequence>MRVVAVTDDAGGMTEPGWLVQAEAVHRQLRPQLPEDYVSRLSGMFANGARMALVVDGSVVLSLAVWRLIENTYEGRRLYVDDLVSEEARRSQGAGKMMLDWLEEKAIALGCEVLALDSGVQRQRAHRFYFREGMHVSSFCFRKILK</sequence>
<dbReference type="AlphaFoldDB" id="A0A9D7F996"/>
<evidence type="ECO:0000313" key="2">
    <source>
        <dbReference type="EMBL" id="MBK7424402.1"/>
    </source>
</evidence>
<reference evidence="2" key="1">
    <citation type="submission" date="2020-10" db="EMBL/GenBank/DDBJ databases">
        <title>Connecting structure to function with the recovery of over 1000 high-quality activated sludge metagenome-assembled genomes encoding full-length rRNA genes using long-read sequencing.</title>
        <authorList>
            <person name="Singleton C.M."/>
            <person name="Petriglieri F."/>
            <person name="Kristensen J.M."/>
            <person name="Kirkegaard R.H."/>
            <person name="Michaelsen T.Y."/>
            <person name="Andersen M.H."/>
            <person name="Karst S.M."/>
            <person name="Dueholm M.S."/>
            <person name="Nielsen P.H."/>
            <person name="Albertsen M."/>
        </authorList>
    </citation>
    <scope>NUCLEOTIDE SEQUENCE</scope>
    <source>
        <strain evidence="2">EsbW_18-Q3-R4-48_MAXAC.044</strain>
    </source>
</reference>
<dbReference type="InterPro" id="IPR016181">
    <property type="entry name" value="Acyl_CoA_acyltransferase"/>
</dbReference>
<dbReference type="Gene3D" id="3.40.630.30">
    <property type="match status" value="1"/>
</dbReference>
<dbReference type="GO" id="GO:0016747">
    <property type="term" value="F:acyltransferase activity, transferring groups other than amino-acyl groups"/>
    <property type="evidence" value="ECO:0007669"/>
    <property type="project" value="InterPro"/>
</dbReference>
<dbReference type="Pfam" id="PF00583">
    <property type="entry name" value="Acetyltransf_1"/>
    <property type="match status" value="1"/>
</dbReference>
<dbReference type="CDD" id="cd04301">
    <property type="entry name" value="NAT_SF"/>
    <property type="match status" value="1"/>
</dbReference>
<feature type="domain" description="N-acetyltransferase" evidence="1">
    <location>
        <begin position="1"/>
        <end position="146"/>
    </location>
</feature>
<evidence type="ECO:0000313" key="3">
    <source>
        <dbReference type="Proteomes" id="UP000886602"/>
    </source>
</evidence>
<dbReference type="EMBL" id="JADJNC010000030">
    <property type="protein sequence ID" value="MBK7424402.1"/>
    <property type="molecule type" value="Genomic_DNA"/>
</dbReference>
<organism evidence="2 3">
    <name type="scientific">Candidatus Propionivibrio dominans</name>
    <dbReference type="NCBI Taxonomy" id="2954373"/>
    <lineage>
        <taxon>Bacteria</taxon>
        <taxon>Pseudomonadati</taxon>
        <taxon>Pseudomonadota</taxon>
        <taxon>Betaproteobacteria</taxon>
        <taxon>Rhodocyclales</taxon>
        <taxon>Rhodocyclaceae</taxon>
        <taxon>Propionivibrio</taxon>
    </lineage>
</organism>
<accession>A0A9D7F996</accession>
<dbReference type="Proteomes" id="UP000886602">
    <property type="component" value="Unassembled WGS sequence"/>
</dbReference>
<dbReference type="InterPro" id="IPR000182">
    <property type="entry name" value="GNAT_dom"/>
</dbReference>
<dbReference type="PROSITE" id="PS51186">
    <property type="entry name" value="GNAT"/>
    <property type="match status" value="1"/>
</dbReference>